<dbReference type="GO" id="GO:0005759">
    <property type="term" value="C:mitochondrial matrix"/>
    <property type="evidence" value="ECO:0007669"/>
    <property type="project" value="TreeGrafter"/>
</dbReference>
<name>A0A0C9UDK1_SPHS4</name>
<dbReference type="GO" id="GO:0005524">
    <property type="term" value="F:ATP binding"/>
    <property type="evidence" value="ECO:0007669"/>
    <property type="project" value="UniProtKB-KW"/>
</dbReference>
<dbReference type="AlphaFoldDB" id="A0A0C9UDK1"/>
<keyword evidence="1" id="KW-0547">Nucleotide-binding</keyword>
<proteinExistence type="predicted"/>
<accession>A0A0C9UDK1</accession>
<evidence type="ECO:0000256" key="2">
    <source>
        <dbReference type="ARBA" id="ARBA00022840"/>
    </source>
</evidence>
<dbReference type="Proteomes" id="UP000054279">
    <property type="component" value="Unassembled WGS sequence"/>
</dbReference>
<dbReference type="GO" id="GO:0042026">
    <property type="term" value="P:protein refolding"/>
    <property type="evidence" value="ECO:0007669"/>
    <property type="project" value="TreeGrafter"/>
</dbReference>
<dbReference type="PANTHER" id="PTHR11638">
    <property type="entry name" value="ATP-DEPENDENT CLP PROTEASE"/>
    <property type="match status" value="1"/>
</dbReference>
<evidence type="ECO:0000256" key="1">
    <source>
        <dbReference type="ARBA" id="ARBA00022741"/>
    </source>
</evidence>
<sequence>MILLQILDEGSLTDSQGRKVDFKVYGNVTDFAKASVLDIATHHFTEFINCIDSQIVFNRLSKKNNRSITSLKLNEVMED</sequence>
<organism evidence="3 4">
    <name type="scientific">Sphaerobolus stellatus (strain SS14)</name>
    <dbReference type="NCBI Taxonomy" id="990650"/>
    <lineage>
        <taxon>Eukaryota</taxon>
        <taxon>Fungi</taxon>
        <taxon>Dikarya</taxon>
        <taxon>Basidiomycota</taxon>
        <taxon>Agaricomycotina</taxon>
        <taxon>Agaricomycetes</taxon>
        <taxon>Phallomycetidae</taxon>
        <taxon>Geastrales</taxon>
        <taxon>Sphaerobolaceae</taxon>
        <taxon>Sphaerobolus</taxon>
    </lineage>
</organism>
<dbReference type="GO" id="GO:0034605">
    <property type="term" value="P:cellular response to heat"/>
    <property type="evidence" value="ECO:0007669"/>
    <property type="project" value="TreeGrafter"/>
</dbReference>
<reference evidence="3 4" key="1">
    <citation type="submission" date="2014-06" db="EMBL/GenBank/DDBJ databases">
        <title>Evolutionary Origins and Diversification of the Mycorrhizal Mutualists.</title>
        <authorList>
            <consortium name="DOE Joint Genome Institute"/>
            <consortium name="Mycorrhizal Genomics Consortium"/>
            <person name="Kohler A."/>
            <person name="Kuo A."/>
            <person name="Nagy L.G."/>
            <person name="Floudas D."/>
            <person name="Copeland A."/>
            <person name="Barry K.W."/>
            <person name="Cichocki N."/>
            <person name="Veneault-Fourrey C."/>
            <person name="LaButti K."/>
            <person name="Lindquist E.A."/>
            <person name="Lipzen A."/>
            <person name="Lundell T."/>
            <person name="Morin E."/>
            <person name="Murat C."/>
            <person name="Riley R."/>
            <person name="Ohm R."/>
            <person name="Sun H."/>
            <person name="Tunlid A."/>
            <person name="Henrissat B."/>
            <person name="Grigoriev I.V."/>
            <person name="Hibbett D.S."/>
            <person name="Martin F."/>
        </authorList>
    </citation>
    <scope>NUCLEOTIDE SEQUENCE [LARGE SCALE GENOMIC DNA]</scope>
    <source>
        <strain evidence="3 4">SS14</strain>
    </source>
</reference>
<protein>
    <submittedName>
        <fullName evidence="3">Uncharacterized protein</fullName>
    </submittedName>
</protein>
<dbReference type="HOGENOM" id="CLU_2607556_0_0_1"/>
<dbReference type="EMBL" id="KN837756">
    <property type="protein sequence ID" value="KIJ23215.1"/>
    <property type="molecule type" value="Genomic_DNA"/>
</dbReference>
<keyword evidence="2" id="KW-0067">ATP-binding</keyword>
<dbReference type="InterPro" id="IPR050130">
    <property type="entry name" value="ClpA_ClpB"/>
</dbReference>
<dbReference type="OrthoDB" id="47330at2759"/>
<dbReference type="GO" id="GO:0016887">
    <property type="term" value="F:ATP hydrolysis activity"/>
    <property type="evidence" value="ECO:0007669"/>
    <property type="project" value="TreeGrafter"/>
</dbReference>
<dbReference type="Gene3D" id="3.40.50.300">
    <property type="entry name" value="P-loop containing nucleotide triphosphate hydrolases"/>
    <property type="match status" value="1"/>
</dbReference>
<keyword evidence="4" id="KW-1185">Reference proteome</keyword>
<gene>
    <name evidence="3" type="ORF">M422DRAFT_39720</name>
</gene>
<dbReference type="PANTHER" id="PTHR11638:SF176">
    <property type="entry name" value="HEAT SHOCK PROTEIN 78, MITOCHONDRIAL"/>
    <property type="match status" value="1"/>
</dbReference>
<dbReference type="GO" id="GO:0043335">
    <property type="term" value="P:protein unfolding"/>
    <property type="evidence" value="ECO:0007669"/>
    <property type="project" value="TreeGrafter"/>
</dbReference>
<evidence type="ECO:0000313" key="3">
    <source>
        <dbReference type="EMBL" id="KIJ23215.1"/>
    </source>
</evidence>
<evidence type="ECO:0000313" key="4">
    <source>
        <dbReference type="Proteomes" id="UP000054279"/>
    </source>
</evidence>
<dbReference type="InterPro" id="IPR027417">
    <property type="entry name" value="P-loop_NTPase"/>
</dbReference>